<organism evidence="2 3">
    <name type="scientific">Nonomuraea endophytica</name>
    <dbReference type="NCBI Taxonomy" id="714136"/>
    <lineage>
        <taxon>Bacteria</taxon>
        <taxon>Bacillati</taxon>
        <taxon>Actinomycetota</taxon>
        <taxon>Actinomycetes</taxon>
        <taxon>Streptosporangiales</taxon>
        <taxon>Streptosporangiaceae</taxon>
        <taxon>Nonomuraea</taxon>
    </lineage>
</organism>
<accession>A0A7W8EKH3</accession>
<feature type="compositionally biased region" description="Basic and acidic residues" evidence="1">
    <location>
        <begin position="63"/>
        <end position="73"/>
    </location>
</feature>
<dbReference type="Proteomes" id="UP000568380">
    <property type="component" value="Unassembled WGS sequence"/>
</dbReference>
<feature type="region of interest" description="Disordered" evidence="1">
    <location>
        <begin position="1"/>
        <end position="73"/>
    </location>
</feature>
<evidence type="ECO:0000313" key="3">
    <source>
        <dbReference type="Proteomes" id="UP000568380"/>
    </source>
</evidence>
<evidence type="ECO:0000256" key="1">
    <source>
        <dbReference type="SAM" id="MobiDB-lite"/>
    </source>
</evidence>
<feature type="compositionally biased region" description="Basic and acidic residues" evidence="1">
    <location>
        <begin position="1"/>
        <end position="12"/>
    </location>
</feature>
<keyword evidence="3" id="KW-1185">Reference proteome</keyword>
<proteinExistence type="predicted"/>
<comment type="caution">
    <text evidence="2">The sequence shown here is derived from an EMBL/GenBank/DDBJ whole genome shotgun (WGS) entry which is preliminary data.</text>
</comment>
<gene>
    <name evidence="2" type="ORF">HNR40_009759</name>
</gene>
<protein>
    <submittedName>
        <fullName evidence="2">Uncharacterized protein</fullName>
    </submittedName>
</protein>
<sequence length="73" mass="8455">MPMPEKKEHAATTDRPQTKPSKNRRHRPTRTLGRAPERQKIDGRPAPARTYIKHPRNTQPDQAENRHATEPLT</sequence>
<dbReference type="EMBL" id="JACHIN010000022">
    <property type="protein sequence ID" value="MBB5084250.1"/>
    <property type="molecule type" value="Genomic_DNA"/>
</dbReference>
<dbReference type="AlphaFoldDB" id="A0A7W8EKH3"/>
<name>A0A7W8EKH3_9ACTN</name>
<evidence type="ECO:0000313" key="2">
    <source>
        <dbReference type="EMBL" id="MBB5084250.1"/>
    </source>
</evidence>
<reference evidence="2 3" key="1">
    <citation type="submission" date="2020-08" db="EMBL/GenBank/DDBJ databases">
        <title>Genomic Encyclopedia of Type Strains, Phase IV (KMG-IV): sequencing the most valuable type-strain genomes for metagenomic binning, comparative biology and taxonomic classification.</title>
        <authorList>
            <person name="Goeker M."/>
        </authorList>
    </citation>
    <scope>NUCLEOTIDE SEQUENCE [LARGE SCALE GENOMIC DNA]</scope>
    <source>
        <strain evidence="2 3">DSM 45385</strain>
    </source>
</reference>